<evidence type="ECO:0000313" key="2">
    <source>
        <dbReference type="Proteomes" id="UP000824469"/>
    </source>
</evidence>
<proteinExistence type="predicted"/>
<gene>
    <name evidence="1" type="ORF">KI387_012254</name>
</gene>
<dbReference type="Proteomes" id="UP000824469">
    <property type="component" value="Unassembled WGS sequence"/>
</dbReference>
<comment type="caution">
    <text evidence="1">The sequence shown here is derived from an EMBL/GenBank/DDBJ whole genome shotgun (WGS) entry which is preliminary data.</text>
</comment>
<keyword evidence="2" id="KW-1185">Reference proteome</keyword>
<reference evidence="1 2" key="1">
    <citation type="journal article" date="2021" name="Nat. Plants">
        <title>The Taxus genome provides insights into paclitaxel biosynthesis.</title>
        <authorList>
            <person name="Xiong X."/>
            <person name="Gou J."/>
            <person name="Liao Q."/>
            <person name="Li Y."/>
            <person name="Zhou Q."/>
            <person name="Bi G."/>
            <person name="Li C."/>
            <person name="Du R."/>
            <person name="Wang X."/>
            <person name="Sun T."/>
            <person name="Guo L."/>
            <person name="Liang H."/>
            <person name="Lu P."/>
            <person name="Wu Y."/>
            <person name="Zhang Z."/>
            <person name="Ro D.K."/>
            <person name="Shang Y."/>
            <person name="Huang S."/>
            <person name="Yan J."/>
        </authorList>
    </citation>
    <scope>NUCLEOTIDE SEQUENCE [LARGE SCALE GENOMIC DNA]</scope>
    <source>
        <strain evidence="1">Ta-2019</strain>
    </source>
</reference>
<dbReference type="EMBL" id="JAHRHJ020000009">
    <property type="protein sequence ID" value="KAH9300671.1"/>
    <property type="molecule type" value="Genomic_DNA"/>
</dbReference>
<accession>A0AA38FGR2</accession>
<evidence type="ECO:0000313" key="1">
    <source>
        <dbReference type="EMBL" id="KAH9300671.1"/>
    </source>
</evidence>
<name>A0AA38FGR2_TAXCH</name>
<dbReference type="AlphaFoldDB" id="A0AA38FGR2"/>
<protein>
    <submittedName>
        <fullName evidence="1">Uncharacterized protein</fullName>
    </submittedName>
</protein>
<sequence length="104" mass="12003">MDAHDSRSGVPFENLKVAEDWPKTDQRGDEFGVDMAAVINRDIVISSLVTRQKVATAKSKEPEEFQEEHVLDQDAIAQTYWQLHIQDQSAWTQELNLRPFSDRF</sequence>
<organism evidence="1 2">
    <name type="scientific">Taxus chinensis</name>
    <name type="common">Chinese yew</name>
    <name type="synonym">Taxus wallichiana var. chinensis</name>
    <dbReference type="NCBI Taxonomy" id="29808"/>
    <lineage>
        <taxon>Eukaryota</taxon>
        <taxon>Viridiplantae</taxon>
        <taxon>Streptophyta</taxon>
        <taxon>Embryophyta</taxon>
        <taxon>Tracheophyta</taxon>
        <taxon>Spermatophyta</taxon>
        <taxon>Pinopsida</taxon>
        <taxon>Pinidae</taxon>
        <taxon>Conifers II</taxon>
        <taxon>Cupressales</taxon>
        <taxon>Taxaceae</taxon>
        <taxon>Taxus</taxon>
    </lineage>
</organism>